<dbReference type="EMBL" id="AJWZ01000848">
    <property type="protein sequence ID" value="EKC75586.1"/>
    <property type="molecule type" value="Genomic_DNA"/>
</dbReference>
<name>K1UVC6_9ZZZZ</name>
<reference evidence="1" key="1">
    <citation type="journal article" date="2013" name="Environ. Microbiol.">
        <title>Microbiota from the distal guts of lean and obese adolescents exhibit partial functional redundancy besides clear differences in community structure.</title>
        <authorList>
            <person name="Ferrer M."/>
            <person name="Ruiz A."/>
            <person name="Lanza F."/>
            <person name="Haange S.B."/>
            <person name="Oberbach A."/>
            <person name="Till H."/>
            <person name="Bargiela R."/>
            <person name="Campoy C."/>
            <person name="Segura M.T."/>
            <person name="Richter M."/>
            <person name="von Bergen M."/>
            <person name="Seifert J."/>
            <person name="Suarez A."/>
        </authorList>
    </citation>
    <scope>NUCLEOTIDE SEQUENCE</scope>
</reference>
<evidence type="ECO:0008006" key="2">
    <source>
        <dbReference type="Google" id="ProtNLM"/>
    </source>
</evidence>
<accession>K1UVC6</accession>
<protein>
    <recommendedName>
        <fullName evidence="2">RagB/SusD family nutrient uptake outer membrane protein</fullName>
    </recommendedName>
</protein>
<feature type="non-terminal residue" evidence="1">
    <location>
        <position position="1"/>
    </location>
</feature>
<organism evidence="1">
    <name type="scientific">human gut metagenome</name>
    <dbReference type="NCBI Taxonomy" id="408170"/>
    <lineage>
        <taxon>unclassified sequences</taxon>
        <taxon>metagenomes</taxon>
        <taxon>organismal metagenomes</taxon>
    </lineage>
</organism>
<sequence length="30" mass="3707">QFKPNRDYLLPIQERMINVMDGMWEQNPGW</sequence>
<gene>
    <name evidence="1" type="ORF">OBE_01290</name>
</gene>
<dbReference type="AlphaFoldDB" id="K1UVC6"/>
<proteinExistence type="predicted"/>
<evidence type="ECO:0000313" key="1">
    <source>
        <dbReference type="EMBL" id="EKC75586.1"/>
    </source>
</evidence>
<comment type="caution">
    <text evidence="1">The sequence shown here is derived from an EMBL/GenBank/DDBJ whole genome shotgun (WGS) entry which is preliminary data.</text>
</comment>